<organism evidence="2">
    <name type="scientific">uncultured Sulfurovum sp</name>
    <dbReference type="NCBI Taxonomy" id="269237"/>
    <lineage>
        <taxon>Bacteria</taxon>
        <taxon>Pseudomonadati</taxon>
        <taxon>Campylobacterota</taxon>
        <taxon>Epsilonproteobacteria</taxon>
        <taxon>Campylobacterales</taxon>
        <taxon>Sulfurovaceae</taxon>
        <taxon>Sulfurovum</taxon>
        <taxon>environmental samples</taxon>
    </lineage>
</organism>
<feature type="chain" id="PRO_5027784238" description="Lipoprotein" evidence="1">
    <location>
        <begin position="21"/>
        <end position="176"/>
    </location>
</feature>
<sequence length="176" mass="19632">MNKAMLCISTLLLLTFNACTDKNSSIEKNITQQISKPKMTSLILSQEDDTGTGTGGNPEVYIAHECLKSEESTICLNQLFSDERKVRLPFDEIIKLAGRSTKVEKGSIETHNDDFILLYLDTSNVKVPLSINVTSVKKSSDNTSTLFMLPVKDMREAIVIKDKTGNIILQYKVIKK</sequence>
<evidence type="ECO:0000256" key="1">
    <source>
        <dbReference type="SAM" id="SignalP"/>
    </source>
</evidence>
<dbReference type="AlphaFoldDB" id="A0A6S6RRX7"/>
<evidence type="ECO:0000313" key="2">
    <source>
        <dbReference type="EMBL" id="CAA6798665.1"/>
    </source>
</evidence>
<name>A0A6S6RRX7_9BACT</name>
<reference evidence="2" key="1">
    <citation type="submission" date="2020-01" db="EMBL/GenBank/DDBJ databases">
        <authorList>
            <person name="Meier V. D."/>
            <person name="Meier V D."/>
        </authorList>
    </citation>
    <scope>NUCLEOTIDE SEQUENCE</scope>
    <source>
        <strain evidence="2">HLG_WM_MAG_03</strain>
    </source>
</reference>
<gene>
    <name evidence="2" type="ORF">HELGO_WM69329</name>
</gene>
<proteinExistence type="predicted"/>
<keyword evidence="1" id="KW-0732">Signal</keyword>
<feature type="signal peptide" evidence="1">
    <location>
        <begin position="1"/>
        <end position="20"/>
    </location>
</feature>
<dbReference type="EMBL" id="CACVAR010000013">
    <property type="protein sequence ID" value="CAA6798665.1"/>
    <property type="molecule type" value="Genomic_DNA"/>
</dbReference>
<protein>
    <recommendedName>
        <fullName evidence="3">Lipoprotein</fullName>
    </recommendedName>
</protein>
<accession>A0A6S6RRX7</accession>
<evidence type="ECO:0008006" key="3">
    <source>
        <dbReference type="Google" id="ProtNLM"/>
    </source>
</evidence>